<dbReference type="OrthoDB" id="5312224at2759"/>
<name>A0A6A5TJ94_9PLEO</name>
<feature type="transmembrane region" description="Helical" evidence="8">
    <location>
        <begin position="258"/>
        <end position="277"/>
    </location>
</feature>
<dbReference type="GO" id="GO:0016020">
    <property type="term" value="C:membrane"/>
    <property type="evidence" value="ECO:0007669"/>
    <property type="project" value="UniProtKB-SubCell"/>
</dbReference>
<feature type="compositionally biased region" description="Low complexity" evidence="7">
    <location>
        <begin position="1099"/>
        <end position="1110"/>
    </location>
</feature>
<dbReference type="InterPro" id="IPR032800">
    <property type="entry name" value="TRP_N"/>
</dbReference>
<keyword evidence="11" id="KW-1185">Reference proteome</keyword>
<sequence>MATCIAPNGVRIPVPRHGSSRELPSLQPTRPPPRPRRKRRIDLHGLVPTLFLLFALAVLPLANAVFLNFDNCLDRTYRLADDPQRLQFVPKYFWAHFNTTAPSHHLNVTVYGNVSGQMTNETYPPPTSPIWSDPGNKFGKIYDNSSDSNKLTTLFADFKTLTYSAWSSGPLQFCNYTVGGRSQCPIGPVFGGDNVNLSDPHQLHAFSVGRDFYSTYSFATWQGTMRIVSAEAEARAIGCVSATITPDLGSTLADAICYLPAAILALVAVATVFAATCSPWGTGNIFRWTSNYGRDEDLLRLVTPGFGDCLQYIQFIVLAGSLNLNYPGFFQPVVSQASWSLLLFNQSFVSHGNGSQSLVDGIYFANGTYGLSRLGQYVGMTEEQDIWASMAVWLLVVICIVVLLVQIGFLFRWIAGLVAGAQETGLADKNWPFTAGNIVRIMFNFFLLPIIALSLFQMVVAPSSPASVVASAVVLLIGATGIAVWIFWLIFTTRPRAHLFDDLPTILTYGPLYNTYSDDAAPFAFIPVLLTTMRGIAIGAIQPSGIVQIIILAICEVILILTLHAFRPFQSNTSMNAYHTFFSVVRLASTLLMVAFVPTLGVAEAQKGWIGYSILLLHAIVLVFGFFLNSLQTIIEVAARLTGAGADQRGGLTKVFGKRQLAKRHHRHQRSSLGSTAAMLSNDEHKAASQSAGGRGRSLSGSSAVLLNAPYGGSQRASLGFEGFSQGEEASPGTPGTNATPFSFLPGSTPSSRRPTMGTTLDNVDPYYRPPRPRKQTLDSTNASQSQRASGGSADITNAAYADNPDQAEAGDLGEGPSSWSPNRSITPAFLRMQKDDSDPNLARRNQTDYSVRESDFYYGLRGPALSDQPTRKLKTGPADPMGPVSSAAGWFKSLGLFAGKKKEKGKGFEVVRSTRMPPDMMIAEEEEAPHMPQEPYRDSPGRNSTATPPVAKRSLQQDSPRGVSTAAALMGRPSHDDGSDKSSEDELDHPMQRVSEFAPTLGPIDTGGGIELPSRIGSRASKMSRGPGSIAGAPKIPRKSSRRTSSTDQAILESNNRLSAIMGSAPNTPGRTSTYMTSPASHHLQPNAGMPIRLPFGSTEPSPSPERTPGQSANSSIYPTDGNSDLNVLDEGFAPPPAIQGEQRPLSTGYVHQHTAGDGIHNESHYPGTHLETSAEFIDRSRSISTNHSGGSYRER</sequence>
<comment type="similarity">
    <text evidence="2">Belongs to the transient receptor potential (TRP) ion channel family.</text>
</comment>
<evidence type="ECO:0000256" key="3">
    <source>
        <dbReference type="ARBA" id="ARBA00022692"/>
    </source>
</evidence>
<keyword evidence="3 8" id="KW-0812">Transmembrane</keyword>
<feature type="transmembrane region" description="Helical" evidence="8">
    <location>
        <begin position="46"/>
        <end position="69"/>
    </location>
</feature>
<dbReference type="Proteomes" id="UP000800035">
    <property type="component" value="Unassembled WGS sequence"/>
</dbReference>
<feature type="transmembrane region" description="Helical" evidence="8">
    <location>
        <begin position="520"/>
        <end position="539"/>
    </location>
</feature>
<keyword evidence="5 8" id="KW-1133">Transmembrane helix</keyword>
<feature type="domain" description="ML-like" evidence="9">
    <location>
        <begin position="62"/>
        <end position="251"/>
    </location>
</feature>
<feature type="compositionally biased region" description="Polar residues" evidence="7">
    <location>
        <begin position="734"/>
        <end position="762"/>
    </location>
</feature>
<feature type="transmembrane region" description="Helical" evidence="8">
    <location>
        <begin position="468"/>
        <end position="491"/>
    </location>
</feature>
<feature type="transmembrane region" description="Helical" evidence="8">
    <location>
        <begin position="609"/>
        <end position="628"/>
    </location>
</feature>
<dbReference type="PANTHER" id="PTHR31145:SF6">
    <property type="entry name" value="INTEGRAL MEMBRANE PROTEIN (AFU_ORTHOLOGUE AFUA_7G01610)"/>
    <property type="match status" value="1"/>
</dbReference>
<evidence type="ECO:0000256" key="5">
    <source>
        <dbReference type="ARBA" id="ARBA00022989"/>
    </source>
</evidence>
<evidence type="ECO:0000256" key="4">
    <source>
        <dbReference type="ARBA" id="ARBA00022729"/>
    </source>
</evidence>
<evidence type="ECO:0000259" key="9">
    <source>
        <dbReference type="SMART" id="SM01320"/>
    </source>
</evidence>
<feature type="compositionally biased region" description="Basic and acidic residues" evidence="7">
    <location>
        <begin position="974"/>
        <end position="992"/>
    </location>
</feature>
<feature type="region of interest" description="Disordered" evidence="7">
    <location>
        <begin position="724"/>
        <end position="825"/>
    </location>
</feature>
<feature type="compositionally biased region" description="Polar residues" evidence="7">
    <location>
        <begin position="1111"/>
        <end position="1127"/>
    </location>
</feature>
<dbReference type="AlphaFoldDB" id="A0A6A5TJ94"/>
<evidence type="ECO:0000313" key="11">
    <source>
        <dbReference type="Proteomes" id="UP000800035"/>
    </source>
</evidence>
<evidence type="ECO:0000256" key="8">
    <source>
        <dbReference type="SAM" id="Phobius"/>
    </source>
</evidence>
<dbReference type="Pfam" id="PF14558">
    <property type="entry name" value="TRP_N"/>
    <property type="match status" value="1"/>
</dbReference>
<dbReference type="GO" id="GO:0055085">
    <property type="term" value="P:transmembrane transport"/>
    <property type="evidence" value="ECO:0007669"/>
    <property type="project" value="TreeGrafter"/>
</dbReference>
<dbReference type="InterPro" id="IPR040241">
    <property type="entry name" value="TRP_Flc/Pkd2-like"/>
</dbReference>
<dbReference type="SMART" id="SM01320">
    <property type="entry name" value="TRP_N"/>
    <property type="match status" value="1"/>
</dbReference>
<feature type="compositionally biased region" description="Basic residues" evidence="7">
    <location>
        <begin position="657"/>
        <end position="670"/>
    </location>
</feature>
<dbReference type="InterPro" id="IPR010308">
    <property type="entry name" value="TRP_C"/>
</dbReference>
<evidence type="ECO:0000256" key="1">
    <source>
        <dbReference type="ARBA" id="ARBA00004141"/>
    </source>
</evidence>
<evidence type="ECO:0000256" key="6">
    <source>
        <dbReference type="ARBA" id="ARBA00023136"/>
    </source>
</evidence>
<gene>
    <name evidence="10" type="ORF">CC80DRAFT_551933</name>
</gene>
<evidence type="ECO:0000256" key="2">
    <source>
        <dbReference type="ARBA" id="ARBA00010642"/>
    </source>
</evidence>
<feature type="compositionally biased region" description="Polar residues" evidence="7">
    <location>
        <begin position="1066"/>
        <end position="1081"/>
    </location>
</feature>
<feature type="region of interest" description="Disordered" evidence="7">
    <location>
        <begin position="657"/>
        <end position="677"/>
    </location>
</feature>
<keyword evidence="4" id="KW-0732">Signal</keyword>
<comment type="subcellular location">
    <subcellularLocation>
        <location evidence="1">Membrane</location>
        <topology evidence="1">Multi-pass membrane protein</topology>
    </subcellularLocation>
</comment>
<dbReference type="Pfam" id="PF06011">
    <property type="entry name" value="TRP"/>
    <property type="match status" value="1"/>
</dbReference>
<evidence type="ECO:0000313" key="10">
    <source>
        <dbReference type="EMBL" id="KAF1952923.1"/>
    </source>
</evidence>
<dbReference type="EMBL" id="ML977007">
    <property type="protein sequence ID" value="KAF1952923.1"/>
    <property type="molecule type" value="Genomic_DNA"/>
</dbReference>
<feature type="transmembrane region" description="Helical" evidence="8">
    <location>
        <begin position="546"/>
        <end position="566"/>
    </location>
</feature>
<protein>
    <recommendedName>
        <fullName evidence="9">ML-like domain-containing protein</fullName>
    </recommendedName>
</protein>
<feature type="transmembrane region" description="Helical" evidence="8">
    <location>
        <begin position="390"/>
        <end position="415"/>
    </location>
</feature>
<accession>A0A6A5TJ94</accession>
<proteinExistence type="inferred from homology"/>
<feature type="region of interest" description="Disordered" evidence="7">
    <location>
        <begin position="13"/>
        <end position="38"/>
    </location>
</feature>
<reference evidence="10" key="1">
    <citation type="journal article" date="2020" name="Stud. Mycol.">
        <title>101 Dothideomycetes genomes: a test case for predicting lifestyles and emergence of pathogens.</title>
        <authorList>
            <person name="Haridas S."/>
            <person name="Albert R."/>
            <person name="Binder M."/>
            <person name="Bloem J."/>
            <person name="Labutti K."/>
            <person name="Salamov A."/>
            <person name="Andreopoulos B."/>
            <person name="Baker S."/>
            <person name="Barry K."/>
            <person name="Bills G."/>
            <person name="Bluhm B."/>
            <person name="Cannon C."/>
            <person name="Castanera R."/>
            <person name="Culley D."/>
            <person name="Daum C."/>
            <person name="Ezra D."/>
            <person name="Gonzalez J."/>
            <person name="Henrissat B."/>
            <person name="Kuo A."/>
            <person name="Liang C."/>
            <person name="Lipzen A."/>
            <person name="Lutzoni F."/>
            <person name="Magnuson J."/>
            <person name="Mondo S."/>
            <person name="Nolan M."/>
            <person name="Ohm R."/>
            <person name="Pangilinan J."/>
            <person name="Park H.-J."/>
            <person name="Ramirez L."/>
            <person name="Alfaro M."/>
            <person name="Sun H."/>
            <person name="Tritt A."/>
            <person name="Yoshinaga Y."/>
            <person name="Zwiers L.-H."/>
            <person name="Turgeon B."/>
            <person name="Goodwin S."/>
            <person name="Spatafora J."/>
            <person name="Crous P."/>
            <person name="Grigoriev I."/>
        </authorList>
    </citation>
    <scope>NUCLEOTIDE SEQUENCE</scope>
    <source>
        <strain evidence="10">CBS 675.92</strain>
    </source>
</reference>
<feature type="region of interest" description="Disordered" evidence="7">
    <location>
        <begin position="861"/>
        <end position="881"/>
    </location>
</feature>
<evidence type="ECO:0000256" key="7">
    <source>
        <dbReference type="SAM" id="MobiDB-lite"/>
    </source>
</evidence>
<feature type="transmembrane region" description="Helical" evidence="8">
    <location>
        <begin position="435"/>
        <end position="456"/>
    </location>
</feature>
<organism evidence="10 11">
    <name type="scientific">Byssothecium circinans</name>
    <dbReference type="NCBI Taxonomy" id="147558"/>
    <lineage>
        <taxon>Eukaryota</taxon>
        <taxon>Fungi</taxon>
        <taxon>Dikarya</taxon>
        <taxon>Ascomycota</taxon>
        <taxon>Pezizomycotina</taxon>
        <taxon>Dothideomycetes</taxon>
        <taxon>Pleosporomycetidae</taxon>
        <taxon>Pleosporales</taxon>
        <taxon>Massarineae</taxon>
        <taxon>Massarinaceae</taxon>
        <taxon>Byssothecium</taxon>
    </lineage>
</organism>
<feature type="region of interest" description="Disordered" evidence="7">
    <location>
        <begin position="903"/>
        <end position="1169"/>
    </location>
</feature>
<dbReference type="PANTHER" id="PTHR31145">
    <property type="entry name" value="INTEGRAL MEMBRANE PROTEIN (AFU_ORTHOLOGUE AFUA_7G01610)"/>
    <property type="match status" value="1"/>
</dbReference>
<feature type="compositionally biased region" description="Polar residues" evidence="7">
    <location>
        <begin position="1044"/>
        <end position="1059"/>
    </location>
</feature>
<keyword evidence="6 8" id="KW-0472">Membrane</keyword>
<feature type="transmembrane region" description="Helical" evidence="8">
    <location>
        <begin position="578"/>
        <end position="597"/>
    </location>
</feature>
<feature type="compositionally biased region" description="Low complexity" evidence="7">
    <location>
        <begin position="783"/>
        <end position="794"/>
    </location>
</feature>